<organism evidence="2 3">
    <name type="scientific">Streptomyces evansiae</name>
    <dbReference type="NCBI Taxonomy" id="3075535"/>
    <lineage>
        <taxon>Bacteria</taxon>
        <taxon>Bacillati</taxon>
        <taxon>Actinomycetota</taxon>
        <taxon>Actinomycetes</taxon>
        <taxon>Kitasatosporales</taxon>
        <taxon>Streptomycetaceae</taxon>
        <taxon>Streptomyces</taxon>
    </lineage>
</organism>
<evidence type="ECO:0000313" key="2">
    <source>
        <dbReference type="EMBL" id="MDT0414858.1"/>
    </source>
</evidence>
<sequence length="108" mass="11503">MTTSSRTVLATARRLLLRPLPLGYLALVAGVVCWVIADHYLVAHADASMSGVWIFFSTAPASMIFAALPTALFWVGPLVGALVNALVLGVLAERFGGRERGRSHSRPA</sequence>
<gene>
    <name evidence="2" type="ORF">RM574_05090</name>
</gene>
<keyword evidence="1" id="KW-0472">Membrane</keyword>
<comment type="caution">
    <text evidence="2">The sequence shown here is derived from an EMBL/GenBank/DDBJ whole genome shotgun (WGS) entry which is preliminary data.</text>
</comment>
<feature type="transmembrane region" description="Helical" evidence="1">
    <location>
        <begin position="20"/>
        <end position="37"/>
    </location>
</feature>
<proteinExistence type="predicted"/>
<dbReference type="Proteomes" id="UP001183607">
    <property type="component" value="Unassembled WGS sequence"/>
</dbReference>
<protein>
    <submittedName>
        <fullName evidence="2">Uncharacterized protein</fullName>
    </submittedName>
</protein>
<dbReference type="InterPro" id="IPR057702">
    <property type="entry name" value="DUF7942"/>
</dbReference>
<dbReference type="RefSeq" id="WP_093853821.1">
    <property type="nucleotide sequence ID" value="NZ_JAVRER010000006.1"/>
</dbReference>
<dbReference type="EMBL" id="JAVRER010000006">
    <property type="protein sequence ID" value="MDT0414858.1"/>
    <property type="molecule type" value="Genomic_DNA"/>
</dbReference>
<keyword evidence="1" id="KW-1133">Transmembrane helix</keyword>
<dbReference type="NCBIfam" id="NF046119">
    <property type="entry name" value="memb_SCO4225"/>
    <property type="match status" value="1"/>
</dbReference>
<evidence type="ECO:0000313" key="3">
    <source>
        <dbReference type="Proteomes" id="UP001183607"/>
    </source>
</evidence>
<dbReference type="AlphaFoldDB" id="A0ABD5E0A7"/>
<evidence type="ECO:0000256" key="1">
    <source>
        <dbReference type="SAM" id="Phobius"/>
    </source>
</evidence>
<accession>A0ABD5E0A7</accession>
<reference evidence="3" key="1">
    <citation type="submission" date="2023-07" db="EMBL/GenBank/DDBJ databases">
        <title>30 novel species of actinomycetes from the DSMZ collection.</title>
        <authorList>
            <person name="Nouioui I."/>
        </authorList>
    </citation>
    <scope>NUCLEOTIDE SEQUENCE [LARGE SCALE GENOMIC DNA]</scope>
    <source>
        <strain evidence="3">DSM 41982</strain>
    </source>
</reference>
<dbReference type="Pfam" id="PF25637">
    <property type="entry name" value="DUF7942"/>
    <property type="match status" value="1"/>
</dbReference>
<keyword evidence="1" id="KW-0812">Transmembrane</keyword>
<feature type="transmembrane region" description="Helical" evidence="1">
    <location>
        <begin position="74"/>
        <end position="92"/>
    </location>
</feature>
<name>A0ABD5E0A7_9ACTN</name>